<protein>
    <submittedName>
        <fullName evidence="2">Uncharacterized protein</fullName>
    </submittedName>
</protein>
<reference evidence="2" key="1">
    <citation type="submission" date="2022-11" db="UniProtKB">
        <authorList>
            <consortium name="WormBaseParasite"/>
        </authorList>
    </citation>
    <scope>IDENTIFICATION</scope>
</reference>
<dbReference type="Proteomes" id="UP000887576">
    <property type="component" value="Unplaced"/>
</dbReference>
<sequence length="88" mass="10375">MIAGKLPWRSVVKDENMLITLKKDFPDHPTFRKLPKELRHLYKKLMMMQGPEYVDPKDVIEAFQSAMSRKDPNKSYELPKWLVMPSAN</sequence>
<evidence type="ECO:0000313" key="2">
    <source>
        <dbReference type="WBParaSite" id="JU765_v2.g2449.t1"/>
    </source>
</evidence>
<evidence type="ECO:0000313" key="1">
    <source>
        <dbReference type="Proteomes" id="UP000887576"/>
    </source>
</evidence>
<dbReference type="WBParaSite" id="JU765_v2.g2449.t1">
    <property type="protein sequence ID" value="JU765_v2.g2449.t1"/>
    <property type="gene ID" value="JU765_v2.g2449"/>
</dbReference>
<name>A0AC34R0R2_9BILA</name>
<proteinExistence type="predicted"/>
<organism evidence="1 2">
    <name type="scientific">Panagrolaimus sp. JU765</name>
    <dbReference type="NCBI Taxonomy" id="591449"/>
    <lineage>
        <taxon>Eukaryota</taxon>
        <taxon>Metazoa</taxon>
        <taxon>Ecdysozoa</taxon>
        <taxon>Nematoda</taxon>
        <taxon>Chromadorea</taxon>
        <taxon>Rhabditida</taxon>
        <taxon>Tylenchina</taxon>
        <taxon>Panagrolaimomorpha</taxon>
        <taxon>Panagrolaimoidea</taxon>
        <taxon>Panagrolaimidae</taxon>
        <taxon>Panagrolaimus</taxon>
    </lineage>
</organism>
<accession>A0AC34R0R2</accession>